<sequence>MLLGSNFILLDNGIESLCKLVTSGTNDAAKEVVLEKIGYICSNLEVTVLESKSNVILTAIAYGMRGEETNLNIKRAAVKAMPSSLDFTGNNFNSELERNHIMQLACDAAQISGSLCKLVTSGTNDAAKEVVLEKIGYICSNLEVTVLESKSNVILTAIAYGMRGEETNLNIKRAAVKAMPSSLDFTGNNFNSELERNHIMQLACDAAQISGRRRLPSLGSTMISSIGLNCGLLLNEHKDVIAHKLETGCADLFKAYKIYFLDECKSVQDYDIRDDRAETGDMVPITVFAY</sequence>
<evidence type="ECO:0000313" key="2">
    <source>
        <dbReference type="WBParaSite" id="RSKR_0000497400.1"/>
    </source>
</evidence>
<proteinExistence type="predicted"/>
<organism evidence="1 2">
    <name type="scientific">Rhabditophanes sp. KR3021</name>
    <dbReference type="NCBI Taxonomy" id="114890"/>
    <lineage>
        <taxon>Eukaryota</taxon>
        <taxon>Metazoa</taxon>
        <taxon>Ecdysozoa</taxon>
        <taxon>Nematoda</taxon>
        <taxon>Chromadorea</taxon>
        <taxon>Rhabditida</taxon>
        <taxon>Tylenchina</taxon>
        <taxon>Panagrolaimomorpha</taxon>
        <taxon>Strongyloidoidea</taxon>
        <taxon>Alloionematidae</taxon>
        <taxon>Rhabditophanes</taxon>
    </lineage>
</organism>
<evidence type="ECO:0000313" key="1">
    <source>
        <dbReference type="Proteomes" id="UP000095286"/>
    </source>
</evidence>
<accession>A0AC35TX53</accession>
<protein>
    <submittedName>
        <fullName evidence="2">CCT-eta</fullName>
    </submittedName>
</protein>
<reference evidence="2" key="1">
    <citation type="submission" date="2016-11" db="UniProtKB">
        <authorList>
            <consortium name="WormBaseParasite"/>
        </authorList>
    </citation>
    <scope>IDENTIFICATION</scope>
    <source>
        <strain evidence="2">KR3021</strain>
    </source>
</reference>
<name>A0AC35TX53_9BILA</name>
<dbReference type="Proteomes" id="UP000095286">
    <property type="component" value="Unplaced"/>
</dbReference>
<dbReference type="WBParaSite" id="RSKR_0000497400.1">
    <property type="protein sequence ID" value="RSKR_0000497400.1"/>
    <property type="gene ID" value="RSKR_0000497400"/>
</dbReference>